<comment type="similarity">
    <text evidence="2 9">Belongs to the glycosyl hydrolase 28 family.</text>
</comment>
<dbReference type="InterPro" id="IPR012334">
    <property type="entry name" value="Pectin_lyas_fold"/>
</dbReference>
<dbReference type="EMBL" id="JAIWQS010000009">
    <property type="protein sequence ID" value="KAJ8755460.1"/>
    <property type="molecule type" value="Genomic_DNA"/>
</dbReference>
<dbReference type="Gene3D" id="2.160.20.10">
    <property type="entry name" value="Single-stranded right-handed beta-helix, Pectin lyase-like"/>
    <property type="match status" value="1"/>
</dbReference>
<keyword evidence="6 9" id="KW-0326">Glycosidase</keyword>
<keyword evidence="5 9" id="KW-0378">Hydrolase</keyword>
<dbReference type="InterPro" id="IPR006626">
    <property type="entry name" value="PbH1"/>
</dbReference>
<keyword evidence="10" id="KW-0732">Signal</keyword>
<proteinExistence type="inferred from homology"/>
<evidence type="ECO:0008006" key="13">
    <source>
        <dbReference type="Google" id="ProtNLM"/>
    </source>
</evidence>
<evidence type="ECO:0000256" key="3">
    <source>
        <dbReference type="ARBA" id="ARBA00022512"/>
    </source>
</evidence>
<evidence type="ECO:0000313" key="11">
    <source>
        <dbReference type="EMBL" id="KAJ8755460.1"/>
    </source>
</evidence>
<dbReference type="FunFam" id="2.160.20.10:FF:000016">
    <property type="entry name" value="Polygalacturonase 7"/>
    <property type="match status" value="1"/>
</dbReference>
<keyword evidence="12" id="KW-1185">Reference proteome</keyword>
<reference evidence="11 12" key="1">
    <citation type="submission" date="2021-09" db="EMBL/GenBank/DDBJ databases">
        <title>Genomic insights and catalytic innovation underlie evolution of tropane alkaloids biosynthesis.</title>
        <authorList>
            <person name="Wang Y.-J."/>
            <person name="Tian T."/>
            <person name="Huang J.-P."/>
            <person name="Huang S.-X."/>
        </authorList>
    </citation>
    <scope>NUCLEOTIDE SEQUENCE [LARGE SCALE GENOMIC DNA]</scope>
    <source>
        <strain evidence="11">KIB-2018</strain>
        <tissue evidence="11">Leaf</tissue>
    </source>
</reference>
<dbReference type="SUPFAM" id="SSF51126">
    <property type="entry name" value="Pectin lyase-like"/>
    <property type="match status" value="1"/>
</dbReference>
<evidence type="ECO:0000256" key="4">
    <source>
        <dbReference type="ARBA" id="ARBA00022525"/>
    </source>
</evidence>
<dbReference type="AlphaFoldDB" id="A0AAV8SU65"/>
<dbReference type="PANTHER" id="PTHR31375">
    <property type="match status" value="1"/>
</dbReference>
<evidence type="ECO:0000256" key="7">
    <source>
        <dbReference type="ARBA" id="ARBA00023316"/>
    </source>
</evidence>
<evidence type="ECO:0000256" key="5">
    <source>
        <dbReference type="ARBA" id="ARBA00022801"/>
    </source>
</evidence>
<dbReference type="SMART" id="SM00710">
    <property type="entry name" value="PbH1"/>
    <property type="match status" value="5"/>
</dbReference>
<protein>
    <recommendedName>
        <fullName evidence="13">Polygalacturonase</fullName>
    </recommendedName>
</protein>
<dbReference type="PROSITE" id="PS00502">
    <property type="entry name" value="POLYGALACTURONASE"/>
    <property type="match status" value="1"/>
</dbReference>
<feature type="active site" evidence="8">
    <location>
        <position position="245"/>
    </location>
</feature>
<dbReference type="GO" id="GO:0071555">
    <property type="term" value="P:cell wall organization"/>
    <property type="evidence" value="ECO:0007669"/>
    <property type="project" value="UniProtKB-KW"/>
</dbReference>
<dbReference type="Proteomes" id="UP001159364">
    <property type="component" value="Linkage Group LG09"/>
</dbReference>
<evidence type="ECO:0000256" key="1">
    <source>
        <dbReference type="ARBA" id="ARBA00004191"/>
    </source>
</evidence>
<evidence type="ECO:0000313" key="12">
    <source>
        <dbReference type="Proteomes" id="UP001159364"/>
    </source>
</evidence>
<dbReference type="InterPro" id="IPR011050">
    <property type="entry name" value="Pectin_lyase_fold/virulence"/>
</dbReference>
<feature type="chain" id="PRO_5043687068" description="Polygalacturonase" evidence="10">
    <location>
        <begin position="29"/>
        <end position="396"/>
    </location>
</feature>
<keyword evidence="7" id="KW-0961">Cell wall biogenesis/degradation</keyword>
<comment type="caution">
    <text evidence="11">The sequence shown here is derived from an EMBL/GenBank/DDBJ whole genome shotgun (WGS) entry which is preliminary data.</text>
</comment>
<sequence>MANHNQLMSAFGLALLFIFSSSSLLANAAKYDVTSYGAKPDGKTDSTKAFLAAWSRACASTSTATVYVPQGRFFLGKTTAFEGPCKNNAIILRIDGTLVAPSDYWLIGNAENWLIFRHVDGVTVSGGTLDGQGTGLWSCKASNKKCPPGATSLSVSNSNNIILSGLTSLNSQMFHIVINGCRNVKVQGVRISASDDSPNTDGIHVQLSTSVTILNSKIGTGDDCVSIGPGTANLWIENVSCGPGHGISIGSLGKDLQEPGVQNVTVKTVRFTSTQNGVRIKSWGRPSNGFVNKVLFQHLIMTNVQNPVIIDQKYCPDNKNCPGQDSGVKISDVTYQDIHGTSATQVAVKFDCSKKNPCTKIKMNDVKLSYNNRAATASCSNADGSASGVLQPTSCL</sequence>
<name>A0AAV8SU65_9ROSI</name>
<evidence type="ECO:0000256" key="6">
    <source>
        <dbReference type="ARBA" id="ARBA00023295"/>
    </source>
</evidence>
<dbReference type="InterPro" id="IPR000743">
    <property type="entry name" value="Glyco_hydro_28"/>
</dbReference>
<accession>A0AAV8SU65</accession>
<evidence type="ECO:0000256" key="2">
    <source>
        <dbReference type="ARBA" id="ARBA00008834"/>
    </source>
</evidence>
<gene>
    <name evidence="11" type="ORF">K2173_019258</name>
</gene>
<evidence type="ECO:0000256" key="8">
    <source>
        <dbReference type="PROSITE-ProRule" id="PRU10052"/>
    </source>
</evidence>
<evidence type="ECO:0000256" key="9">
    <source>
        <dbReference type="RuleBase" id="RU361169"/>
    </source>
</evidence>
<evidence type="ECO:0000256" key="10">
    <source>
        <dbReference type="SAM" id="SignalP"/>
    </source>
</evidence>
<comment type="subcellular location">
    <subcellularLocation>
        <location evidence="1">Secreted</location>
        <location evidence="1">Cell wall</location>
    </subcellularLocation>
</comment>
<organism evidence="11 12">
    <name type="scientific">Erythroxylum novogranatense</name>
    <dbReference type="NCBI Taxonomy" id="1862640"/>
    <lineage>
        <taxon>Eukaryota</taxon>
        <taxon>Viridiplantae</taxon>
        <taxon>Streptophyta</taxon>
        <taxon>Embryophyta</taxon>
        <taxon>Tracheophyta</taxon>
        <taxon>Spermatophyta</taxon>
        <taxon>Magnoliopsida</taxon>
        <taxon>eudicotyledons</taxon>
        <taxon>Gunneridae</taxon>
        <taxon>Pentapetalae</taxon>
        <taxon>rosids</taxon>
        <taxon>fabids</taxon>
        <taxon>Malpighiales</taxon>
        <taxon>Erythroxylaceae</taxon>
        <taxon>Erythroxylum</taxon>
    </lineage>
</organism>
<dbReference type="GO" id="GO:0005975">
    <property type="term" value="P:carbohydrate metabolic process"/>
    <property type="evidence" value="ECO:0007669"/>
    <property type="project" value="InterPro"/>
</dbReference>
<keyword evidence="3" id="KW-0134">Cell wall</keyword>
<keyword evidence="4" id="KW-0964">Secreted</keyword>
<feature type="signal peptide" evidence="10">
    <location>
        <begin position="1"/>
        <end position="28"/>
    </location>
</feature>
<dbReference type="GO" id="GO:0004650">
    <property type="term" value="F:polygalacturonase activity"/>
    <property type="evidence" value="ECO:0007669"/>
    <property type="project" value="InterPro"/>
</dbReference>
<dbReference type="Pfam" id="PF00295">
    <property type="entry name" value="Glyco_hydro_28"/>
    <property type="match status" value="1"/>
</dbReference>